<dbReference type="InterPro" id="IPR011071">
    <property type="entry name" value="Lyase_8-like_C"/>
</dbReference>
<organism evidence="4 5">
    <name type="scientific">Hallella seregens ATCC 51272</name>
    <dbReference type="NCBI Taxonomy" id="1336250"/>
    <lineage>
        <taxon>Bacteria</taxon>
        <taxon>Pseudomonadati</taxon>
        <taxon>Bacteroidota</taxon>
        <taxon>Bacteroidia</taxon>
        <taxon>Bacteroidales</taxon>
        <taxon>Prevotellaceae</taxon>
        <taxon>Hallella</taxon>
    </lineage>
</organism>
<dbReference type="InterPro" id="IPR044060">
    <property type="entry name" value="Bacterial_rp_domain"/>
</dbReference>
<evidence type="ECO:0000313" key="4">
    <source>
        <dbReference type="EMBL" id="MFB9896835.1"/>
    </source>
</evidence>
<evidence type="ECO:0000313" key="5">
    <source>
        <dbReference type="Proteomes" id="UP001589688"/>
    </source>
</evidence>
<gene>
    <name evidence="4" type="ORF">ACFFK8_03130</name>
</gene>
<proteinExistence type="predicted"/>
<name>A0ABV5ZHM8_9BACT</name>
<dbReference type="Pfam" id="PF08307">
    <property type="entry name" value="Glyco_hydro_98C"/>
    <property type="match status" value="1"/>
</dbReference>
<dbReference type="Pfam" id="PF08306">
    <property type="entry name" value="Glyco_hydro_98M"/>
    <property type="match status" value="1"/>
</dbReference>
<accession>A0ABV5ZHM8</accession>
<evidence type="ECO:0000259" key="2">
    <source>
        <dbReference type="Pfam" id="PF08307"/>
    </source>
</evidence>
<dbReference type="InterPro" id="IPR013191">
    <property type="entry name" value="GH98_central"/>
</dbReference>
<feature type="domain" description="Glycosyl hydrolase family 98 central" evidence="1">
    <location>
        <begin position="23"/>
        <end position="341"/>
    </location>
</feature>
<dbReference type="Gene3D" id="2.60.220.10">
    <property type="entry name" value="Polysaccharide lyase family 8-like, C-terminal"/>
    <property type="match status" value="1"/>
</dbReference>
<dbReference type="Gene3D" id="3.20.20.80">
    <property type="entry name" value="Glycosidases"/>
    <property type="match status" value="1"/>
</dbReference>
<dbReference type="Proteomes" id="UP001589688">
    <property type="component" value="Unassembled WGS sequence"/>
</dbReference>
<sequence>MNRPMLHRLPLVLLLLMAALLLPAQERRPIDARHPLWLVHIDVWNKADPQKIIDLIPEDVKPYVCMNLSLSCQYDTARRVYKMPQNAIRTYKSWATVCQANRLWFTCQPASGGHTHIQDNDLETFEYFYRRYPNFLGWNYAEQFWGFDEPGDKSSSPQATRLALFARLVEMAHRYGGFLTVSFCGNIWSHPLNPMGMMKRNADLLAACKAYPEAILWLYKYTTSSCFYNNESVTIGPFIAGLAANYGVRYDNCGWNGSLDEVLGRGHGCTYPVAAGIGTVMEQTGINGGAVWDGPELIWTEDFKNLRNSTVKGFTHRNWGTFPGFRNAWIDLFRKVIDGTLTIPTRADVVGRTKIAVVNDLATGSDEDKYAAWGSLYDGLYKQDDPMNRGRGQWMENGFYLKRTGRYGVIPVVPGLYDDLARAIPVQVSKSAAASRWPSEAAKVAEFDANYAETSRGDLFVSRFRNQLVTYTPYSYLNGKTTATAVIPLQYNSCASLQLTYGKLGSGVIKEYAGHIDVYLNNYRSDSAALVTDRIVVTGVTAEPSCTVNVRAEAQAETALGWDAAQGTYTVEVRHNGPVDLRLVCRGEADGRRTDVLDSTRLSLDLPRQPAPQTGELVVEAEDMDWQQIKSCVLDPYNAYPQVRGHAGNGFMDMGTSPRGCLRHTVRTERGGDYAVGVRYQSPDGDAHLTVSVNGVGQTLDCPRTAAGAWGRATLTAAFTAGENRLLLNNVDGRAMYIDQVTCTPAGTPAETFAVTLRPSAHGTATASTATATEGQTVTLQAEPAAGYELAGWELVHGDVTIDGQSFVMPDDNVTLIPLFRDTTAVYRLDFSATAAGALPEGWQADQGGELHEYPNIYGSGARTMVGFTGWQGKALYWRVGSAAYGRQPAHRLALAPGRYELTLAVAAWKGVPHYRVAVESLAGQQLFLSPDCTAAPNADGNRTADISGAQPVVLPFTVKAAGNYVVELVSEGGFSEYLLADCRVNKVVATGLESVDVPAGAAAVTGIYNAAGVRLERMQRGLNILRTADGTARKVFVGSSASLSRPRTW</sequence>
<evidence type="ECO:0000259" key="3">
    <source>
        <dbReference type="Pfam" id="PF18998"/>
    </source>
</evidence>
<dbReference type="Pfam" id="PF18998">
    <property type="entry name" value="Flg_new_2"/>
    <property type="match status" value="1"/>
</dbReference>
<dbReference type="EMBL" id="JBHLZF010000001">
    <property type="protein sequence ID" value="MFB9896835.1"/>
    <property type="molecule type" value="Genomic_DNA"/>
</dbReference>
<dbReference type="RefSeq" id="WP_027951978.1">
    <property type="nucleotide sequence ID" value="NZ_JBHLZF010000001.1"/>
</dbReference>
<feature type="domain" description="Bacterial repeat" evidence="3">
    <location>
        <begin position="754"/>
        <end position="820"/>
    </location>
</feature>
<dbReference type="Gene3D" id="2.60.120.260">
    <property type="entry name" value="Galactose-binding domain-like"/>
    <property type="match status" value="1"/>
</dbReference>
<keyword evidence="4" id="KW-0378">Hydrolase</keyword>
<keyword evidence="5" id="KW-1185">Reference proteome</keyword>
<protein>
    <submittedName>
        <fullName evidence="4">Glycoside hydrolase family 98 domain-containing protein</fullName>
    </submittedName>
</protein>
<feature type="domain" description="Glycosyl hydrolase family 98 C-terminal" evidence="2">
    <location>
        <begin position="401"/>
        <end position="530"/>
    </location>
</feature>
<dbReference type="InterPro" id="IPR013190">
    <property type="entry name" value="GH98_C"/>
</dbReference>
<comment type="caution">
    <text evidence="4">The sequence shown here is derived from an EMBL/GenBank/DDBJ whole genome shotgun (WGS) entry which is preliminary data.</text>
</comment>
<dbReference type="GO" id="GO:0016787">
    <property type="term" value="F:hydrolase activity"/>
    <property type="evidence" value="ECO:0007669"/>
    <property type="project" value="UniProtKB-KW"/>
</dbReference>
<reference evidence="4 5" key="1">
    <citation type="submission" date="2024-09" db="EMBL/GenBank/DDBJ databases">
        <authorList>
            <person name="Sun Q."/>
            <person name="Mori K."/>
        </authorList>
    </citation>
    <scope>NUCLEOTIDE SEQUENCE [LARGE SCALE GENOMIC DNA]</scope>
    <source>
        <strain evidence="4 5">ATCC 51272</strain>
    </source>
</reference>
<evidence type="ECO:0000259" key="1">
    <source>
        <dbReference type="Pfam" id="PF08306"/>
    </source>
</evidence>